<dbReference type="EMBL" id="QDKH01000001">
    <property type="protein sequence ID" value="PWC19489.1"/>
    <property type="molecule type" value="Genomic_DNA"/>
</dbReference>
<organism evidence="1 2">
    <name type="scientific">Brenneria corticis</name>
    <dbReference type="NCBI Taxonomy" id="2173106"/>
    <lineage>
        <taxon>Bacteria</taxon>
        <taxon>Pseudomonadati</taxon>
        <taxon>Pseudomonadota</taxon>
        <taxon>Gammaproteobacteria</taxon>
        <taxon>Enterobacterales</taxon>
        <taxon>Pectobacteriaceae</taxon>
        <taxon>Brenneria</taxon>
    </lineage>
</organism>
<dbReference type="GO" id="GO:0016841">
    <property type="term" value="F:ammonia-lyase activity"/>
    <property type="evidence" value="ECO:0007669"/>
    <property type="project" value="UniProtKB-ARBA"/>
</dbReference>
<evidence type="ECO:0000313" key="1">
    <source>
        <dbReference type="EMBL" id="PWC19489.1"/>
    </source>
</evidence>
<dbReference type="PANTHER" id="PTHR10362">
    <property type="entry name" value="HISTIDINE AMMONIA-LYASE"/>
    <property type="match status" value="1"/>
</dbReference>
<comment type="caution">
    <text evidence="1">The sequence shown here is derived from an EMBL/GenBank/DDBJ whole genome shotgun (WGS) entry which is preliminary data.</text>
</comment>
<dbReference type="Gene3D" id="1.20.200.10">
    <property type="entry name" value="Fumarase/aspartase (Central domain)"/>
    <property type="match status" value="1"/>
</dbReference>
<accession>A0A2U1UCU2</accession>
<dbReference type="CDD" id="cd00332">
    <property type="entry name" value="PAL-HAL"/>
    <property type="match status" value="1"/>
</dbReference>
<keyword evidence="1" id="KW-0456">Lyase</keyword>
<dbReference type="Gene3D" id="1.10.275.10">
    <property type="entry name" value="Fumarase/aspartase (N-terminal domain)"/>
    <property type="match status" value="1"/>
</dbReference>
<keyword evidence="2" id="KW-1185">Reference proteome</keyword>
<dbReference type="AlphaFoldDB" id="A0A2U1UCU2"/>
<dbReference type="RefSeq" id="WP_136164561.1">
    <property type="nucleotide sequence ID" value="NZ_KZ819071.1"/>
</dbReference>
<evidence type="ECO:0000313" key="2">
    <source>
        <dbReference type="Proteomes" id="UP000296159"/>
    </source>
</evidence>
<dbReference type="Proteomes" id="UP000296159">
    <property type="component" value="Unassembled WGS sequence"/>
</dbReference>
<dbReference type="Pfam" id="PF00221">
    <property type="entry name" value="Lyase_aromatic"/>
    <property type="match status" value="1"/>
</dbReference>
<gene>
    <name evidence="1" type="ORF">DDT56_00475</name>
</gene>
<dbReference type="InterPro" id="IPR008948">
    <property type="entry name" value="L-Aspartase-like"/>
</dbReference>
<name>A0A2U1UCU2_9GAMM</name>
<dbReference type="SUPFAM" id="SSF48557">
    <property type="entry name" value="L-aspartase-like"/>
    <property type="match status" value="1"/>
</dbReference>
<sequence length="515" mass="53478">MTVNLGGDTALTLATLVEVARENRPVAFSPAAQRRIAEGFAFLYRRIAAGDRIYGVTTGLGAGVDTAVLNSADGRQDIARLHQIQRRIPLARAVGVGATAGRDQVRAMMLARLAGIAAGYSGISPPSAQALLSLLNLGVHPLVPLTGSIGEADLAPLAHIGRTLAGEGQAEYQGRVADIQALADDVGFALPSLTGKDGLALVSSNAACVGIAALALADIARLINAQAGAIALSFEAFRANISPLSPWVSHIRRLPGGAQCAAHLLSLLAEGSLLQPGGARLLQDPLSFRCAASVLASVHQAFHHARQATELELNSADDNPALIAEADLVLANANFDATHLTLAFDALALALARQSACAAERIMKLMSADASGLPRFLTPHRGQTGFATLQKTISALTSDIVHHASPLSAITVPVADRVEDYASQSMATVRKMLRLVESLRYLVAIELMVAAQAVDLRGATEITLGRGSAAIHARVRGLVAGLDEDRSTAGDIENLAAAVSASDWLAEGEQLLEIA</sequence>
<reference evidence="1 2" key="1">
    <citation type="submission" date="2018-04" db="EMBL/GenBank/DDBJ databases">
        <title>Brenneria corticis sp.nov.</title>
        <authorList>
            <person name="Li Y."/>
        </authorList>
    </citation>
    <scope>NUCLEOTIDE SEQUENCE [LARGE SCALE GENOMIC DNA]</scope>
    <source>
        <strain evidence="1 2">CFCC 11842</strain>
    </source>
</reference>
<dbReference type="InterPro" id="IPR001106">
    <property type="entry name" value="Aromatic_Lyase"/>
</dbReference>
<proteinExistence type="predicted"/>
<dbReference type="InterPro" id="IPR024083">
    <property type="entry name" value="Fumarase/histidase_N"/>
</dbReference>
<protein>
    <submittedName>
        <fullName evidence="1">Phenylalanine ammonia-lyase</fullName>
    </submittedName>
</protein>